<proteinExistence type="predicted"/>
<protein>
    <submittedName>
        <fullName evidence="1">Uncharacterized protein</fullName>
    </submittedName>
</protein>
<dbReference type="Proteomes" id="UP000814140">
    <property type="component" value="Unassembled WGS sequence"/>
</dbReference>
<gene>
    <name evidence="1" type="ORF">BV25DRAFT_1802639</name>
</gene>
<dbReference type="EMBL" id="MU277204">
    <property type="protein sequence ID" value="KAI0063251.1"/>
    <property type="molecule type" value="Genomic_DNA"/>
</dbReference>
<comment type="caution">
    <text evidence="1">The sequence shown here is derived from an EMBL/GenBank/DDBJ whole genome shotgun (WGS) entry which is preliminary data.</text>
</comment>
<sequence>MSTDPLPSSTFESLLNKLLVVVELTQKPGGATTPQAKQELLHATNEFKESLSRARALAKDLPGGELLTEEQDEVIAMLERLKQKKQYQLAEFSAQVLSTESVPRRAAPSQNTQMEVDSNASTPA</sequence>
<accession>A0ACB8T538</accession>
<organism evidence="1 2">
    <name type="scientific">Artomyces pyxidatus</name>
    <dbReference type="NCBI Taxonomy" id="48021"/>
    <lineage>
        <taxon>Eukaryota</taxon>
        <taxon>Fungi</taxon>
        <taxon>Dikarya</taxon>
        <taxon>Basidiomycota</taxon>
        <taxon>Agaricomycotina</taxon>
        <taxon>Agaricomycetes</taxon>
        <taxon>Russulales</taxon>
        <taxon>Auriscalpiaceae</taxon>
        <taxon>Artomyces</taxon>
    </lineage>
</organism>
<evidence type="ECO:0000313" key="2">
    <source>
        <dbReference type="Proteomes" id="UP000814140"/>
    </source>
</evidence>
<evidence type="ECO:0000313" key="1">
    <source>
        <dbReference type="EMBL" id="KAI0063251.1"/>
    </source>
</evidence>
<name>A0ACB8T538_9AGAM</name>
<reference evidence="1" key="1">
    <citation type="submission" date="2021-03" db="EMBL/GenBank/DDBJ databases">
        <authorList>
            <consortium name="DOE Joint Genome Institute"/>
            <person name="Ahrendt S."/>
            <person name="Looney B.P."/>
            <person name="Miyauchi S."/>
            <person name="Morin E."/>
            <person name="Drula E."/>
            <person name="Courty P.E."/>
            <person name="Chicoki N."/>
            <person name="Fauchery L."/>
            <person name="Kohler A."/>
            <person name="Kuo A."/>
            <person name="Labutti K."/>
            <person name="Pangilinan J."/>
            <person name="Lipzen A."/>
            <person name="Riley R."/>
            <person name="Andreopoulos W."/>
            <person name="He G."/>
            <person name="Johnson J."/>
            <person name="Barry K.W."/>
            <person name="Grigoriev I.V."/>
            <person name="Nagy L."/>
            <person name="Hibbett D."/>
            <person name="Henrissat B."/>
            <person name="Matheny P.B."/>
            <person name="Labbe J."/>
            <person name="Martin F."/>
        </authorList>
    </citation>
    <scope>NUCLEOTIDE SEQUENCE</scope>
    <source>
        <strain evidence="1">HHB10654</strain>
    </source>
</reference>
<reference evidence="1" key="2">
    <citation type="journal article" date="2022" name="New Phytol.">
        <title>Evolutionary transition to the ectomycorrhizal habit in the genomes of a hyperdiverse lineage of mushroom-forming fungi.</title>
        <authorList>
            <person name="Looney B."/>
            <person name="Miyauchi S."/>
            <person name="Morin E."/>
            <person name="Drula E."/>
            <person name="Courty P.E."/>
            <person name="Kohler A."/>
            <person name="Kuo A."/>
            <person name="LaButti K."/>
            <person name="Pangilinan J."/>
            <person name="Lipzen A."/>
            <person name="Riley R."/>
            <person name="Andreopoulos W."/>
            <person name="He G."/>
            <person name="Johnson J."/>
            <person name="Nolan M."/>
            <person name="Tritt A."/>
            <person name="Barry K.W."/>
            <person name="Grigoriev I.V."/>
            <person name="Nagy L.G."/>
            <person name="Hibbett D."/>
            <person name="Henrissat B."/>
            <person name="Matheny P.B."/>
            <person name="Labbe J."/>
            <person name="Martin F.M."/>
        </authorList>
    </citation>
    <scope>NUCLEOTIDE SEQUENCE</scope>
    <source>
        <strain evidence="1">HHB10654</strain>
    </source>
</reference>
<keyword evidence="2" id="KW-1185">Reference proteome</keyword>